<dbReference type="Proteomes" id="UP001056778">
    <property type="component" value="Chromosome 1"/>
</dbReference>
<sequence length="167" mass="19275">MTDVKISAKRTLAQEDVDEEARIQRAREIERGVDPPPSFRPARRVQLFCSDETEGHVVRRVQIVCPNDVTVDSLRAIFQNNVTLRTCPLDIITGCHTQVDFIHCLVPDLLNITNCSFYWGKYRLDIGFYGILKQYFNVYDIACQVITKKFLVFVYGPDSDRHYISGR</sequence>
<gene>
    <name evidence="1" type="ORF">MML48_1g19030</name>
</gene>
<dbReference type="EMBL" id="CM043015">
    <property type="protein sequence ID" value="KAI4469774.1"/>
    <property type="molecule type" value="Genomic_DNA"/>
</dbReference>
<evidence type="ECO:0000313" key="2">
    <source>
        <dbReference type="Proteomes" id="UP001056778"/>
    </source>
</evidence>
<name>A0ACB9TT11_HOLOL</name>
<reference evidence="1" key="1">
    <citation type="submission" date="2022-04" db="EMBL/GenBank/DDBJ databases">
        <title>Chromosome-scale genome assembly of Holotrichia oblita Faldermann.</title>
        <authorList>
            <person name="Rongchong L."/>
        </authorList>
    </citation>
    <scope>NUCLEOTIDE SEQUENCE</scope>
    <source>
        <strain evidence="1">81SQS9</strain>
    </source>
</reference>
<keyword evidence="2" id="KW-1185">Reference proteome</keyword>
<proteinExistence type="predicted"/>
<evidence type="ECO:0000313" key="1">
    <source>
        <dbReference type="EMBL" id="KAI4469774.1"/>
    </source>
</evidence>
<protein>
    <submittedName>
        <fullName evidence="1">Small nuclear ribonucleoprotein sm d2</fullName>
    </submittedName>
</protein>
<organism evidence="1 2">
    <name type="scientific">Holotrichia oblita</name>
    <name type="common">Chafer beetle</name>
    <dbReference type="NCBI Taxonomy" id="644536"/>
    <lineage>
        <taxon>Eukaryota</taxon>
        <taxon>Metazoa</taxon>
        <taxon>Ecdysozoa</taxon>
        <taxon>Arthropoda</taxon>
        <taxon>Hexapoda</taxon>
        <taxon>Insecta</taxon>
        <taxon>Pterygota</taxon>
        <taxon>Neoptera</taxon>
        <taxon>Endopterygota</taxon>
        <taxon>Coleoptera</taxon>
        <taxon>Polyphaga</taxon>
        <taxon>Scarabaeiformia</taxon>
        <taxon>Scarabaeidae</taxon>
        <taxon>Melolonthinae</taxon>
        <taxon>Holotrichia</taxon>
    </lineage>
</organism>
<keyword evidence="1" id="KW-0687">Ribonucleoprotein</keyword>
<comment type="caution">
    <text evidence="1">The sequence shown here is derived from an EMBL/GenBank/DDBJ whole genome shotgun (WGS) entry which is preliminary data.</text>
</comment>
<accession>A0ACB9TT11</accession>